<accession>A0A4R2JB95</accession>
<feature type="region of interest" description="Disordered" evidence="1">
    <location>
        <begin position="44"/>
        <end position="156"/>
    </location>
</feature>
<feature type="region of interest" description="Disordered" evidence="1">
    <location>
        <begin position="210"/>
        <end position="244"/>
    </location>
</feature>
<protein>
    <submittedName>
        <fullName evidence="2">Uncharacterized protein</fullName>
    </submittedName>
</protein>
<name>A0A4R2JB95_9PSEU</name>
<reference evidence="2 3" key="1">
    <citation type="submission" date="2019-03" db="EMBL/GenBank/DDBJ databases">
        <title>Genomic Encyclopedia of Type Strains, Phase IV (KMG-IV): sequencing the most valuable type-strain genomes for metagenomic binning, comparative biology and taxonomic classification.</title>
        <authorList>
            <person name="Goeker M."/>
        </authorList>
    </citation>
    <scope>NUCLEOTIDE SEQUENCE [LARGE SCALE GENOMIC DNA]</scope>
    <source>
        <strain evidence="2 3">DSM 45934</strain>
    </source>
</reference>
<dbReference type="AlphaFoldDB" id="A0A4R2JB95"/>
<proteinExistence type="predicted"/>
<evidence type="ECO:0000313" key="2">
    <source>
        <dbReference type="EMBL" id="TCO55637.1"/>
    </source>
</evidence>
<dbReference type="EMBL" id="SLWS01000007">
    <property type="protein sequence ID" value="TCO55637.1"/>
    <property type="molecule type" value="Genomic_DNA"/>
</dbReference>
<feature type="region of interest" description="Disordered" evidence="1">
    <location>
        <begin position="174"/>
        <end position="194"/>
    </location>
</feature>
<feature type="compositionally biased region" description="Low complexity" evidence="1">
    <location>
        <begin position="178"/>
        <end position="188"/>
    </location>
</feature>
<gene>
    <name evidence="2" type="ORF">EV192_10758</name>
</gene>
<sequence length="263" mass="28430">MVFVNADTLGRIADILSEVLDLPQRPDHPGLPRRAHRGDDHVAAVGPHRRVRPHRPQPHTGRASRDRRNAFMKVTVQVVIGPEDGTTPTTPRSASSSATSSPRRPRACTWRRPTGSWPRSSSTCSPPRPARRSRPPPTVRAAGEHEPARTTARSCCAPCSAPCGCPARATRPVRRPAGDGQPAGPAAARAHRSGTAVLGGQIRRAHLLRRRGHAAVGDVPARPGAGHHRDPPTHPAACPTPGRRTRRRAFQLHRHLPTRLGRP</sequence>
<dbReference type="Proteomes" id="UP000295680">
    <property type="component" value="Unassembled WGS sequence"/>
</dbReference>
<feature type="compositionally biased region" description="Low complexity" evidence="1">
    <location>
        <begin position="86"/>
        <end position="102"/>
    </location>
</feature>
<feature type="compositionally biased region" description="Basic residues" evidence="1">
    <location>
        <begin position="47"/>
        <end position="57"/>
    </location>
</feature>
<evidence type="ECO:0000313" key="3">
    <source>
        <dbReference type="Proteomes" id="UP000295680"/>
    </source>
</evidence>
<keyword evidence="3" id="KW-1185">Reference proteome</keyword>
<comment type="caution">
    <text evidence="2">The sequence shown here is derived from an EMBL/GenBank/DDBJ whole genome shotgun (WGS) entry which is preliminary data.</text>
</comment>
<evidence type="ECO:0000256" key="1">
    <source>
        <dbReference type="SAM" id="MobiDB-lite"/>
    </source>
</evidence>
<organism evidence="2 3">
    <name type="scientific">Actinocrispum wychmicini</name>
    <dbReference type="NCBI Taxonomy" id="1213861"/>
    <lineage>
        <taxon>Bacteria</taxon>
        <taxon>Bacillati</taxon>
        <taxon>Actinomycetota</taxon>
        <taxon>Actinomycetes</taxon>
        <taxon>Pseudonocardiales</taxon>
        <taxon>Pseudonocardiaceae</taxon>
        <taxon>Actinocrispum</taxon>
    </lineage>
</organism>